<name>A0A1Z5KKZ0_FISSO</name>
<gene>
    <name evidence="1" type="ORF">FisN_9Lh143</name>
</gene>
<keyword evidence="2" id="KW-1185">Reference proteome</keyword>
<evidence type="ECO:0000313" key="2">
    <source>
        <dbReference type="Proteomes" id="UP000198406"/>
    </source>
</evidence>
<dbReference type="Proteomes" id="UP000198406">
    <property type="component" value="Unassembled WGS sequence"/>
</dbReference>
<organism evidence="1 2">
    <name type="scientific">Fistulifera solaris</name>
    <name type="common">Oleaginous diatom</name>
    <dbReference type="NCBI Taxonomy" id="1519565"/>
    <lineage>
        <taxon>Eukaryota</taxon>
        <taxon>Sar</taxon>
        <taxon>Stramenopiles</taxon>
        <taxon>Ochrophyta</taxon>
        <taxon>Bacillariophyta</taxon>
        <taxon>Bacillariophyceae</taxon>
        <taxon>Bacillariophycidae</taxon>
        <taxon>Naviculales</taxon>
        <taxon>Naviculaceae</taxon>
        <taxon>Fistulifera</taxon>
    </lineage>
</organism>
<dbReference type="AlphaFoldDB" id="A0A1Z5KKZ0"/>
<sequence length="480" mass="56299">MTYSIKRLREEGHFRLRNMDGVDSLDVFWAEALKVKRLYIEDTGVYVAPRNTKKSEGEFAGLKCHHNEDYSTELQFVGKPDDIPSLRFVTFRVLCLPETDNLKTMSFSKNSYAPGRPLNERDQLILTPVQMRHIICAYPSRTFKFSYLSFNGDQSVELVSHRKFQIELFDCRFLDKGREIVEWLENRNMVEIFDYFDFYYCDCFEKILTFLSRSTHPVFKRLYANEVDVPSRLSHLVAGANVTALIVNIRFFIYDEGWRAPILQAICDGTFRPQSLEIQFRCAPIHGDYSREERQAIGRFLSKLFKIMSFGNCSLKELHLHDFNVRGIMQDFKADLADMLQDNRSLHVLGIYSTARPLKLPQITILHAAAKHPRLRKICFYPPMNDAPRSVDIDFIQFWLKENLSRNIQFKDFGYSDLRAHLPIWQKIVLSAFTEDFDALRQVENERFRSHLLVMALATFRHMPDRIYYLLTGNQDLIAK</sequence>
<comment type="caution">
    <text evidence="1">The sequence shown here is derived from an EMBL/GenBank/DDBJ whole genome shotgun (WGS) entry which is preliminary data.</text>
</comment>
<accession>A0A1Z5KKZ0</accession>
<protein>
    <submittedName>
        <fullName evidence="1">Uncharacterized protein</fullName>
    </submittedName>
</protein>
<reference evidence="1 2" key="1">
    <citation type="journal article" date="2015" name="Plant Cell">
        <title>Oil accumulation by the oleaginous diatom Fistulifera solaris as revealed by the genome and transcriptome.</title>
        <authorList>
            <person name="Tanaka T."/>
            <person name="Maeda Y."/>
            <person name="Veluchamy A."/>
            <person name="Tanaka M."/>
            <person name="Abida H."/>
            <person name="Marechal E."/>
            <person name="Bowler C."/>
            <person name="Muto M."/>
            <person name="Sunaga Y."/>
            <person name="Tanaka M."/>
            <person name="Yoshino T."/>
            <person name="Taniguchi T."/>
            <person name="Fukuda Y."/>
            <person name="Nemoto M."/>
            <person name="Matsumoto M."/>
            <person name="Wong P.S."/>
            <person name="Aburatani S."/>
            <person name="Fujibuchi W."/>
        </authorList>
    </citation>
    <scope>NUCLEOTIDE SEQUENCE [LARGE SCALE GENOMIC DNA]</scope>
    <source>
        <strain evidence="1 2">JPCC DA0580</strain>
    </source>
</reference>
<dbReference type="EMBL" id="BDSP01000252">
    <property type="protein sequence ID" value="GAX26857.1"/>
    <property type="molecule type" value="Genomic_DNA"/>
</dbReference>
<proteinExistence type="predicted"/>
<dbReference type="InParanoid" id="A0A1Z5KKZ0"/>
<evidence type="ECO:0000313" key="1">
    <source>
        <dbReference type="EMBL" id="GAX26857.1"/>
    </source>
</evidence>